<proteinExistence type="predicted"/>
<dbReference type="RefSeq" id="WP_062802120.1">
    <property type="nucleotide sequence ID" value="NZ_CP014844.1"/>
</dbReference>
<evidence type="ECO:0008006" key="3">
    <source>
        <dbReference type="Google" id="ProtNLM"/>
    </source>
</evidence>
<protein>
    <recommendedName>
        <fullName evidence="3">Translation initiation factor 1</fullName>
    </recommendedName>
</protein>
<name>A0A142JQB1_9BURK</name>
<dbReference type="OrthoDB" id="8926444at2"/>
<dbReference type="Proteomes" id="UP000075238">
    <property type="component" value="Chromosome 1"/>
</dbReference>
<accession>A0A142JQB1</accession>
<evidence type="ECO:0000313" key="1">
    <source>
        <dbReference type="EMBL" id="AMR80273.1"/>
    </source>
</evidence>
<dbReference type="AlphaFoldDB" id="A0A142JQB1"/>
<keyword evidence="2" id="KW-1185">Reference proteome</keyword>
<dbReference type="KEGG" id="cnan:A2G96_09660"/>
<evidence type="ECO:0000313" key="2">
    <source>
        <dbReference type="Proteomes" id="UP000075238"/>
    </source>
</evidence>
<sequence>MAASNEWEEVHLTPAGWVDGSFRYDSGRVEEVAVPSDAVLTVRRRVYVASTFSKPDISEEETRRTDDSALIEELREKFGKPTFGV</sequence>
<gene>
    <name evidence="1" type="ORF">A2G96_09660</name>
</gene>
<dbReference type="EMBL" id="CP014844">
    <property type="protein sequence ID" value="AMR80273.1"/>
    <property type="molecule type" value="Genomic_DNA"/>
</dbReference>
<reference evidence="1 2" key="1">
    <citation type="submission" date="2016-03" db="EMBL/GenBank/DDBJ databases">
        <title>Complete genome sequence of a novel chlorpyrifos degrading bacterium, Cupriavidus nantongensis sp. X1.</title>
        <authorList>
            <person name="Fang L."/>
        </authorList>
    </citation>
    <scope>NUCLEOTIDE SEQUENCE [LARGE SCALE GENOMIC DNA]</scope>
    <source>
        <strain evidence="1 2">X1</strain>
    </source>
</reference>
<organism evidence="1 2">
    <name type="scientific">Cupriavidus nantongensis</name>
    <dbReference type="NCBI Taxonomy" id="1796606"/>
    <lineage>
        <taxon>Bacteria</taxon>
        <taxon>Pseudomonadati</taxon>
        <taxon>Pseudomonadota</taxon>
        <taxon>Betaproteobacteria</taxon>
        <taxon>Burkholderiales</taxon>
        <taxon>Burkholderiaceae</taxon>
        <taxon>Cupriavidus</taxon>
    </lineage>
</organism>